<evidence type="ECO:0000313" key="2">
    <source>
        <dbReference type="EMBL" id="ABY22652.1"/>
    </source>
</evidence>
<feature type="transmembrane region" description="Helical" evidence="1">
    <location>
        <begin position="6"/>
        <end position="26"/>
    </location>
</feature>
<sequence length="32" mass="3347">MKGQDMSDVIVVVIFLAAAAAVMWLAKGVAKL</sequence>
<dbReference type="KEGG" id="rsa:RSal33209_0909"/>
<name>A9WQL0_RENSM</name>
<keyword evidence="1" id="KW-1133">Transmembrane helix</keyword>
<accession>A9WQL0</accession>
<evidence type="ECO:0000313" key="3">
    <source>
        <dbReference type="Proteomes" id="UP000002007"/>
    </source>
</evidence>
<keyword evidence="1" id="KW-0472">Membrane</keyword>
<dbReference type="STRING" id="288705.RSal33209_0909"/>
<keyword evidence="1" id="KW-0812">Transmembrane</keyword>
<dbReference type="EMBL" id="CP000910">
    <property type="protein sequence ID" value="ABY22652.1"/>
    <property type="molecule type" value="Genomic_DNA"/>
</dbReference>
<gene>
    <name evidence="2" type="ordered locus">RSal33209_0909</name>
</gene>
<reference evidence="3" key="1">
    <citation type="journal article" date="2008" name="J. Bacteriol.">
        <title>Genome sequence of the fish pathogen Renibacterium salmoninarum suggests reductive evolution away from an environmental Arthrobacter ancestor.</title>
        <authorList>
            <person name="Wiens G.D."/>
            <person name="Rockey D.D."/>
            <person name="Wu Z."/>
            <person name="Chang J."/>
            <person name="Levy R."/>
            <person name="Crane S."/>
            <person name="Chen D.S."/>
            <person name="Capri G.R."/>
            <person name="Burnett J.R."/>
            <person name="Sudheesh P.S."/>
            <person name="Schipma M.J."/>
            <person name="Burd H."/>
            <person name="Bhattacharyya A."/>
            <person name="Rhodes L.D."/>
            <person name="Kaul R."/>
            <person name="Strom M.S."/>
        </authorList>
    </citation>
    <scope>NUCLEOTIDE SEQUENCE [LARGE SCALE GENOMIC DNA]</scope>
    <source>
        <strain evidence="3">ATCC 33209 / DSM 20767 / JCM 11484 / NBRC 15589 / NCIMB 2235</strain>
    </source>
</reference>
<evidence type="ECO:0000256" key="1">
    <source>
        <dbReference type="SAM" id="Phobius"/>
    </source>
</evidence>
<proteinExistence type="predicted"/>
<dbReference type="Proteomes" id="UP000002007">
    <property type="component" value="Chromosome"/>
</dbReference>
<organism evidence="2 3">
    <name type="scientific">Renibacterium salmoninarum (strain ATCC 33209 / DSM 20767 / JCM 11484 / NBRC 15589 / NCIMB 2235)</name>
    <dbReference type="NCBI Taxonomy" id="288705"/>
    <lineage>
        <taxon>Bacteria</taxon>
        <taxon>Bacillati</taxon>
        <taxon>Actinomycetota</taxon>
        <taxon>Actinomycetes</taxon>
        <taxon>Micrococcales</taxon>
        <taxon>Micrococcaceae</taxon>
        <taxon>Renibacterium</taxon>
    </lineage>
</organism>
<keyword evidence="3" id="KW-1185">Reference proteome</keyword>
<protein>
    <submittedName>
        <fullName evidence="2">Hypothetical membrane protein</fullName>
    </submittedName>
</protein>
<dbReference type="AlphaFoldDB" id="A9WQL0"/>
<dbReference type="HOGENOM" id="CLU_3391016_0_0_11"/>